<name>A0A496PHW6_9MICC</name>
<proteinExistence type="predicted"/>
<feature type="compositionally biased region" description="Low complexity" evidence="1">
    <location>
        <begin position="139"/>
        <end position="157"/>
    </location>
</feature>
<feature type="transmembrane region" description="Helical" evidence="2">
    <location>
        <begin position="747"/>
        <end position="769"/>
    </location>
</feature>
<dbReference type="RefSeq" id="WP_121485274.1">
    <property type="nucleotide sequence ID" value="NZ_QQXL01000005.1"/>
</dbReference>
<keyword evidence="2" id="KW-0812">Transmembrane</keyword>
<evidence type="ECO:0000256" key="2">
    <source>
        <dbReference type="SAM" id="Phobius"/>
    </source>
</evidence>
<keyword evidence="2" id="KW-1133">Transmembrane helix</keyword>
<gene>
    <name evidence="3" type="ORF">DWQ67_08975</name>
</gene>
<dbReference type="AlphaFoldDB" id="A0A496PHW6"/>
<feature type="compositionally biased region" description="Acidic residues" evidence="1">
    <location>
        <begin position="899"/>
        <end position="919"/>
    </location>
</feature>
<feature type="compositionally biased region" description="Gly residues" evidence="1">
    <location>
        <begin position="887"/>
        <end position="898"/>
    </location>
</feature>
<feature type="compositionally biased region" description="Polar residues" evidence="1">
    <location>
        <begin position="677"/>
        <end position="693"/>
    </location>
</feature>
<evidence type="ECO:0008006" key="5">
    <source>
        <dbReference type="Google" id="ProtNLM"/>
    </source>
</evidence>
<feature type="region of interest" description="Disordered" evidence="1">
    <location>
        <begin position="677"/>
        <end position="705"/>
    </location>
</feature>
<evidence type="ECO:0000313" key="3">
    <source>
        <dbReference type="EMBL" id="RKW70086.1"/>
    </source>
</evidence>
<feature type="transmembrane region" description="Helical" evidence="2">
    <location>
        <begin position="28"/>
        <end position="52"/>
    </location>
</feature>
<feature type="region of interest" description="Disordered" evidence="1">
    <location>
        <begin position="134"/>
        <end position="163"/>
    </location>
</feature>
<evidence type="ECO:0000256" key="1">
    <source>
        <dbReference type="SAM" id="MobiDB-lite"/>
    </source>
</evidence>
<organism evidence="3 4">
    <name type="scientific">Galactobacter caseinivorans</name>
    <dbReference type="NCBI Taxonomy" id="2676123"/>
    <lineage>
        <taxon>Bacteria</taxon>
        <taxon>Bacillati</taxon>
        <taxon>Actinomycetota</taxon>
        <taxon>Actinomycetes</taxon>
        <taxon>Micrococcales</taxon>
        <taxon>Micrococcaceae</taxon>
        <taxon>Galactobacter</taxon>
    </lineage>
</organism>
<keyword evidence="2" id="KW-0472">Membrane</keyword>
<keyword evidence="4" id="KW-1185">Reference proteome</keyword>
<reference evidence="3 4" key="1">
    <citation type="submission" date="2018-07" db="EMBL/GenBank/DDBJ databases">
        <title>Arthrobacter sp. nov., isolated from raw cow's milk with high bacterial count.</title>
        <authorList>
            <person name="Hahne J."/>
            <person name="Isele D."/>
            <person name="Lipski A."/>
        </authorList>
    </citation>
    <scope>NUCLEOTIDE SEQUENCE [LARGE SCALE GENOMIC DNA]</scope>
    <source>
        <strain evidence="3 4">JZ R-183</strain>
    </source>
</reference>
<accession>A0A496PHW6</accession>
<evidence type="ECO:0000313" key="4">
    <source>
        <dbReference type="Proteomes" id="UP000273119"/>
    </source>
</evidence>
<protein>
    <recommendedName>
        <fullName evidence="5">DUF5129 domain-containing protein</fullName>
    </recommendedName>
</protein>
<sequence>MSQISPRRPAGVRGHRGLRGLGGLRGRLVAPWAAIATGGATLALALGGAAFAPQAQQAQQAQVQLSQPVTVTAESALPLGLTQDRLNAALKDVRTQAPLTVRVYPGTIPQAAQDAHPGDFLVGLGQPWTEQYRAGDVRPPTAAPGSPSSPFNPGADPAADRAAREVSVSALSNNLQTGNLATAVSGAVQTWQDARLKESAEDSEPPLALTLGVAGGSVATVALLAWHVVRRRDWRRRQNEVRAGQRQVASVVVDLDALAVDALTLSTSAAEAQQQRWADLERRALGLLEWDERLAGLHKTPSAAASPAARSARRVYVADARAVYADAERLRLTSSYLGERTGGISAWDRVIAPTVLESQALTRELESGAPVLRLLPAAARLEELRDGVLALGNDVENQRLQGQGAVRRLAELEAQTTAAAQELTESLSALTPAPEASPSAGAAVAPLRADLGLPASGPAPALRQARAALAAYAGHQPPLPAAQDRAPSPAQDVERFWERPAWVVTGVAAGSVVIGTLAWVASGIVIPEGGGQVQGSGSGRVESLTVDGVNHGLNADGIRASANSISAPTGLNIAVVGVSSPYMARDRFDLSKGAQTVPPAMPKAERLALLRSAIEARPALQDPATGDLRPGAAVILVDGPPDGSPQPTGPGTTSWGDGTGGVILAVGLGTVQSKDLGWQTQSPVSAGATSDSPLSRDARAIDGPTSLNRALDGQLRDIARDVTLLVTGEQGARGLYGQARTTERLPVAALLMAGAALATTALLGVGVLVRATVRSFSPTGTLFTRIRRRLTALNLRQDQNTLESVAVLGQDRGAAAEQEQRLYAARLNEAWRRWDELDSLGAVQRRSPATLEQLEALDALVAALSEQDSAVAADAARALRALDSDGAGPGQVGSAGGETDGESDGQSDGESDADTDDTADTAARREAGA</sequence>
<dbReference type="Proteomes" id="UP000273119">
    <property type="component" value="Unassembled WGS sequence"/>
</dbReference>
<feature type="transmembrane region" description="Helical" evidence="2">
    <location>
        <begin position="207"/>
        <end position="229"/>
    </location>
</feature>
<feature type="region of interest" description="Disordered" evidence="1">
    <location>
        <begin position="882"/>
        <end position="929"/>
    </location>
</feature>
<dbReference type="EMBL" id="QQXL01000005">
    <property type="protein sequence ID" value="RKW70086.1"/>
    <property type="molecule type" value="Genomic_DNA"/>
</dbReference>
<comment type="caution">
    <text evidence="3">The sequence shown here is derived from an EMBL/GenBank/DDBJ whole genome shotgun (WGS) entry which is preliminary data.</text>
</comment>